<feature type="transmembrane region" description="Helical" evidence="8">
    <location>
        <begin position="562"/>
        <end position="583"/>
    </location>
</feature>
<name>A0A7R9YCU9_9STRA</name>
<evidence type="ECO:0000256" key="5">
    <source>
        <dbReference type="ARBA" id="ARBA00022840"/>
    </source>
</evidence>
<dbReference type="SUPFAM" id="SSF52540">
    <property type="entry name" value="P-loop containing nucleoside triphosphate hydrolases"/>
    <property type="match status" value="1"/>
</dbReference>
<dbReference type="InterPro" id="IPR003593">
    <property type="entry name" value="AAA+_ATPase"/>
</dbReference>
<gene>
    <name evidence="10" type="ORF">PPYR1160_LOCUS8748</name>
</gene>
<organism evidence="10">
    <name type="scientific">Pinguiococcus pyrenoidosus</name>
    <dbReference type="NCBI Taxonomy" id="172671"/>
    <lineage>
        <taxon>Eukaryota</taxon>
        <taxon>Sar</taxon>
        <taxon>Stramenopiles</taxon>
        <taxon>Ochrophyta</taxon>
        <taxon>Pinguiophyceae</taxon>
        <taxon>Pinguiochrysidales</taxon>
        <taxon>Pinguiochrysidaceae</taxon>
        <taxon>Pinguiococcus</taxon>
    </lineage>
</organism>
<evidence type="ECO:0000256" key="4">
    <source>
        <dbReference type="ARBA" id="ARBA00022741"/>
    </source>
</evidence>
<dbReference type="InterPro" id="IPR027417">
    <property type="entry name" value="P-loop_NTPase"/>
</dbReference>
<protein>
    <recommendedName>
        <fullName evidence="9">ABC transporter domain-containing protein</fullName>
    </recommendedName>
</protein>
<dbReference type="GO" id="GO:0140359">
    <property type="term" value="F:ABC-type transporter activity"/>
    <property type="evidence" value="ECO:0007669"/>
    <property type="project" value="InterPro"/>
</dbReference>
<reference evidence="10" key="1">
    <citation type="submission" date="2021-01" db="EMBL/GenBank/DDBJ databases">
        <authorList>
            <person name="Corre E."/>
            <person name="Pelletier E."/>
            <person name="Niang G."/>
            <person name="Scheremetjew M."/>
            <person name="Finn R."/>
            <person name="Kale V."/>
            <person name="Holt S."/>
            <person name="Cochrane G."/>
            <person name="Meng A."/>
            <person name="Brown T."/>
            <person name="Cohen L."/>
        </authorList>
    </citation>
    <scope>NUCLEOTIDE SEQUENCE</scope>
    <source>
        <strain evidence="10">CCMP2078</strain>
    </source>
</reference>
<accession>A0A7R9YCU9</accession>
<dbReference type="InterPro" id="IPR050352">
    <property type="entry name" value="ABCG_transporters"/>
</dbReference>
<dbReference type="PANTHER" id="PTHR48041:SF139">
    <property type="entry name" value="PROTEIN SCARLET"/>
    <property type="match status" value="1"/>
</dbReference>
<keyword evidence="7 8" id="KW-0472">Membrane</keyword>
<feature type="transmembrane region" description="Helical" evidence="8">
    <location>
        <begin position="333"/>
        <end position="354"/>
    </location>
</feature>
<dbReference type="AlphaFoldDB" id="A0A7R9YCU9"/>
<sequence length="638" mass="70082">MVDAAGSIDDAEGWDLAFHDVGVTIGDTVALASASGKAAAGNVLALMGPSGAGKTTLLNALARRGPVTKGSISYGGRAWSKALKRRIAFVEQDDIVYPGLTVRQSVTFLARLRLPQGTTDEQVETRVNETLSILKLNKCADSLIGSALVRGISGGERKRLCIAQELLVDPKVILLDEPTSGLDSSIAYVVASMLHDLAKSRKICIIASIHQPSSQVFHTFDELLMLNKGLVAYRGGVKDVQKYFTERHGMICPQDYNPSDYVMDLAVQGQLSDESVLAKLEEDFGKGSVEDSKQAARAGDGVDSKASRYTQPWMAQFKILVDREWTLTRPNLWSWQSFILYVGQALLSGILWFRLGFDEEDIFSRLTATFGIGIPWMFFPLLDALPLFPTSMVNLRKELGVGAYRLSAWYWCKTTVAMSNYLVWPILHVSVFYWMANLNPLAASYFALLGLILVSIVMYHSLGLLIAASTSPDKMMTVALLLVTFMFLFTGVFIPLDESALPFLGYINPVLYTFFAQLAVVFGIGDETYDCAGNGETIYTDSCDSEGNGEIDFEDIRDEFDVFLGGGPSVGIILAFLVFFRVAAYVQLRRSLEAVINPPEHISAHVDSEESDDVKERYSKMVENAAATQPDDEVKLEA</sequence>
<dbReference type="EMBL" id="HBEA01011445">
    <property type="protein sequence ID" value="CAD8259247.1"/>
    <property type="molecule type" value="Transcribed_RNA"/>
</dbReference>
<dbReference type="GO" id="GO:0016887">
    <property type="term" value="F:ATP hydrolysis activity"/>
    <property type="evidence" value="ECO:0007669"/>
    <property type="project" value="InterPro"/>
</dbReference>
<keyword evidence="6 8" id="KW-1133">Transmembrane helix</keyword>
<evidence type="ECO:0000256" key="3">
    <source>
        <dbReference type="ARBA" id="ARBA00022692"/>
    </source>
</evidence>
<feature type="transmembrane region" description="Helical" evidence="8">
    <location>
        <begin position="408"/>
        <end position="434"/>
    </location>
</feature>
<dbReference type="InterPro" id="IPR043926">
    <property type="entry name" value="ABCG_dom"/>
</dbReference>
<keyword evidence="2" id="KW-0813">Transport</keyword>
<dbReference type="InterPro" id="IPR017871">
    <property type="entry name" value="ABC_transporter-like_CS"/>
</dbReference>
<evidence type="ECO:0000313" key="10">
    <source>
        <dbReference type="EMBL" id="CAD8259247.1"/>
    </source>
</evidence>
<feature type="transmembrane region" description="Helical" evidence="8">
    <location>
        <begin position="475"/>
        <end position="496"/>
    </location>
</feature>
<proteinExistence type="predicted"/>
<dbReference type="Gene3D" id="3.40.50.300">
    <property type="entry name" value="P-loop containing nucleotide triphosphate hydrolases"/>
    <property type="match status" value="1"/>
</dbReference>
<dbReference type="PROSITE" id="PS50893">
    <property type="entry name" value="ABC_TRANSPORTER_2"/>
    <property type="match status" value="1"/>
</dbReference>
<dbReference type="Pfam" id="PF00005">
    <property type="entry name" value="ABC_tran"/>
    <property type="match status" value="1"/>
</dbReference>
<dbReference type="PANTHER" id="PTHR48041">
    <property type="entry name" value="ABC TRANSPORTER G FAMILY MEMBER 28"/>
    <property type="match status" value="1"/>
</dbReference>
<keyword evidence="5" id="KW-0067">ATP-binding</keyword>
<evidence type="ECO:0000256" key="8">
    <source>
        <dbReference type="SAM" id="Phobius"/>
    </source>
</evidence>
<dbReference type="PROSITE" id="PS00211">
    <property type="entry name" value="ABC_TRANSPORTER_1"/>
    <property type="match status" value="1"/>
</dbReference>
<feature type="transmembrane region" description="Helical" evidence="8">
    <location>
        <begin position="503"/>
        <end position="524"/>
    </location>
</feature>
<evidence type="ECO:0000256" key="2">
    <source>
        <dbReference type="ARBA" id="ARBA00022448"/>
    </source>
</evidence>
<dbReference type="InterPro" id="IPR013525">
    <property type="entry name" value="ABC2_TM"/>
</dbReference>
<feature type="domain" description="ABC transporter" evidence="9">
    <location>
        <begin position="16"/>
        <end position="253"/>
    </location>
</feature>
<dbReference type="GO" id="GO:0005524">
    <property type="term" value="F:ATP binding"/>
    <property type="evidence" value="ECO:0007669"/>
    <property type="project" value="UniProtKB-KW"/>
</dbReference>
<dbReference type="SMART" id="SM00382">
    <property type="entry name" value="AAA"/>
    <property type="match status" value="1"/>
</dbReference>
<keyword evidence="4" id="KW-0547">Nucleotide-binding</keyword>
<keyword evidence="3 8" id="KW-0812">Transmembrane</keyword>
<evidence type="ECO:0000259" key="9">
    <source>
        <dbReference type="PROSITE" id="PS50893"/>
    </source>
</evidence>
<comment type="subcellular location">
    <subcellularLocation>
        <location evidence="1">Membrane</location>
        <topology evidence="1">Multi-pass membrane protein</topology>
    </subcellularLocation>
</comment>
<dbReference type="Pfam" id="PF01061">
    <property type="entry name" value="ABC2_membrane"/>
    <property type="match status" value="1"/>
</dbReference>
<evidence type="ECO:0000256" key="7">
    <source>
        <dbReference type="ARBA" id="ARBA00023136"/>
    </source>
</evidence>
<dbReference type="Pfam" id="PF19055">
    <property type="entry name" value="ABC2_membrane_7"/>
    <property type="match status" value="1"/>
</dbReference>
<evidence type="ECO:0000256" key="6">
    <source>
        <dbReference type="ARBA" id="ARBA00022989"/>
    </source>
</evidence>
<feature type="transmembrane region" description="Helical" evidence="8">
    <location>
        <begin position="366"/>
        <end position="388"/>
    </location>
</feature>
<evidence type="ECO:0000256" key="1">
    <source>
        <dbReference type="ARBA" id="ARBA00004141"/>
    </source>
</evidence>
<dbReference type="InterPro" id="IPR003439">
    <property type="entry name" value="ABC_transporter-like_ATP-bd"/>
</dbReference>
<dbReference type="GO" id="GO:0016020">
    <property type="term" value="C:membrane"/>
    <property type="evidence" value="ECO:0007669"/>
    <property type="project" value="UniProtKB-SubCell"/>
</dbReference>
<feature type="transmembrane region" description="Helical" evidence="8">
    <location>
        <begin position="446"/>
        <end position="469"/>
    </location>
</feature>